<evidence type="ECO:0000313" key="3">
    <source>
        <dbReference type="Proteomes" id="UP000244811"/>
    </source>
</evidence>
<evidence type="ECO:0000259" key="1">
    <source>
        <dbReference type="PROSITE" id="PS51186"/>
    </source>
</evidence>
<dbReference type="Proteomes" id="UP000244811">
    <property type="component" value="Chromosome 1"/>
</dbReference>
<feature type="domain" description="N-acetyltransferase" evidence="1">
    <location>
        <begin position="44"/>
        <end position="176"/>
    </location>
</feature>
<dbReference type="InterPro" id="IPR000182">
    <property type="entry name" value="GNAT_dom"/>
</dbReference>
<reference evidence="2" key="1">
    <citation type="submission" date="2022-07" db="EMBL/GenBank/DDBJ databases">
        <title>Evaluation of T. orientalis genome assembly methods using nanopore sequencing and analysis of variation between genomes.</title>
        <authorList>
            <person name="Yam J."/>
            <person name="Micallef M.L."/>
            <person name="Liu M."/>
            <person name="Djordjevic S.P."/>
            <person name="Bogema D.R."/>
            <person name="Jenkins C."/>
        </authorList>
    </citation>
    <scope>NUCLEOTIDE SEQUENCE</scope>
    <source>
        <strain evidence="2">Goon Nure</strain>
    </source>
</reference>
<name>A0A976SIQ3_THEOR</name>
<dbReference type="InterPro" id="IPR016181">
    <property type="entry name" value="Acyl_CoA_acyltransferase"/>
</dbReference>
<organism evidence="2 3">
    <name type="scientific">Theileria orientalis</name>
    <dbReference type="NCBI Taxonomy" id="68886"/>
    <lineage>
        <taxon>Eukaryota</taxon>
        <taxon>Sar</taxon>
        <taxon>Alveolata</taxon>
        <taxon>Apicomplexa</taxon>
        <taxon>Aconoidasida</taxon>
        <taxon>Piroplasmida</taxon>
        <taxon>Theileriidae</taxon>
        <taxon>Theileria</taxon>
    </lineage>
</organism>
<accession>A0A976SIQ3</accession>
<dbReference type="CDD" id="cd04301">
    <property type="entry name" value="NAT_SF"/>
    <property type="match status" value="1"/>
</dbReference>
<gene>
    <name evidence="2" type="ORF">MACK_003425</name>
</gene>
<evidence type="ECO:0000313" key="2">
    <source>
        <dbReference type="EMBL" id="UVC49586.1"/>
    </source>
</evidence>
<dbReference type="AlphaFoldDB" id="A0A976SIQ3"/>
<dbReference type="PROSITE" id="PS51186">
    <property type="entry name" value="GNAT"/>
    <property type="match status" value="1"/>
</dbReference>
<dbReference type="Gene3D" id="3.40.630.30">
    <property type="match status" value="1"/>
</dbReference>
<dbReference type="EMBL" id="CP056069">
    <property type="protein sequence ID" value="UVC49586.1"/>
    <property type="molecule type" value="Genomic_DNA"/>
</dbReference>
<dbReference type="SUPFAM" id="SSF55729">
    <property type="entry name" value="Acyl-CoA N-acyltransferases (Nat)"/>
    <property type="match status" value="1"/>
</dbReference>
<dbReference type="GO" id="GO:0016747">
    <property type="term" value="F:acyltransferase activity, transferring groups other than amino-acyl groups"/>
    <property type="evidence" value="ECO:0007669"/>
    <property type="project" value="InterPro"/>
</dbReference>
<proteinExistence type="predicted"/>
<sequence>MEEEKYLSDIQLDLLKNKVKLKKELRVSEISLELKNMDSYEEYLEVRPITELVSRSNMYHSEDYVASMVSNPLYYPFIVKSVTKNNQKPKIVAYLEIYVLPHLGRMFDSRLERVIVLPEYRKLGIFNYMITFAIDFCKSTLKCNRIDLICENPIAMRVYERFEFEKVDTTVYRKYL</sequence>
<protein>
    <recommendedName>
        <fullName evidence="1">N-acetyltransferase domain-containing protein</fullName>
    </recommendedName>
</protein>
<dbReference type="Pfam" id="PF00583">
    <property type="entry name" value="Acetyltransf_1"/>
    <property type="match status" value="1"/>
</dbReference>